<organism evidence="1 2">
    <name type="scientific">Coffea canephora</name>
    <name type="common">Robusta coffee</name>
    <dbReference type="NCBI Taxonomy" id="49390"/>
    <lineage>
        <taxon>Eukaryota</taxon>
        <taxon>Viridiplantae</taxon>
        <taxon>Streptophyta</taxon>
        <taxon>Embryophyta</taxon>
        <taxon>Tracheophyta</taxon>
        <taxon>Spermatophyta</taxon>
        <taxon>Magnoliopsida</taxon>
        <taxon>eudicotyledons</taxon>
        <taxon>Gunneridae</taxon>
        <taxon>Pentapetalae</taxon>
        <taxon>asterids</taxon>
        <taxon>lamiids</taxon>
        <taxon>Gentianales</taxon>
        <taxon>Rubiaceae</taxon>
        <taxon>Ixoroideae</taxon>
        <taxon>Gardenieae complex</taxon>
        <taxon>Bertiereae - Coffeeae clade</taxon>
        <taxon>Coffeeae</taxon>
        <taxon>Coffea</taxon>
    </lineage>
</organism>
<dbReference type="EMBL" id="HG739120">
    <property type="protein sequence ID" value="CDP08951.1"/>
    <property type="molecule type" value="Genomic_DNA"/>
</dbReference>
<evidence type="ECO:0000313" key="1">
    <source>
        <dbReference type="EMBL" id="CDP08951.1"/>
    </source>
</evidence>
<keyword evidence="2" id="KW-1185">Reference proteome</keyword>
<name>A0A068UKE6_COFCA</name>
<dbReference type="AlphaFoldDB" id="A0A068UKE6"/>
<accession>A0A068UKE6</accession>
<proteinExistence type="predicted"/>
<reference evidence="2" key="1">
    <citation type="journal article" date="2014" name="Science">
        <title>The coffee genome provides insight into the convergent evolution of caffeine biosynthesis.</title>
        <authorList>
            <person name="Denoeud F."/>
            <person name="Carretero-Paulet L."/>
            <person name="Dereeper A."/>
            <person name="Droc G."/>
            <person name="Guyot R."/>
            <person name="Pietrella M."/>
            <person name="Zheng C."/>
            <person name="Alberti A."/>
            <person name="Anthony F."/>
            <person name="Aprea G."/>
            <person name="Aury J.M."/>
            <person name="Bento P."/>
            <person name="Bernard M."/>
            <person name="Bocs S."/>
            <person name="Campa C."/>
            <person name="Cenci A."/>
            <person name="Combes M.C."/>
            <person name="Crouzillat D."/>
            <person name="Da Silva C."/>
            <person name="Daddiego L."/>
            <person name="De Bellis F."/>
            <person name="Dussert S."/>
            <person name="Garsmeur O."/>
            <person name="Gayraud T."/>
            <person name="Guignon V."/>
            <person name="Jahn K."/>
            <person name="Jamilloux V."/>
            <person name="Joet T."/>
            <person name="Labadie K."/>
            <person name="Lan T."/>
            <person name="Leclercq J."/>
            <person name="Lepelley M."/>
            <person name="Leroy T."/>
            <person name="Li L.T."/>
            <person name="Librado P."/>
            <person name="Lopez L."/>
            <person name="Munoz A."/>
            <person name="Noel B."/>
            <person name="Pallavicini A."/>
            <person name="Perrotta G."/>
            <person name="Poncet V."/>
            <person name="Pot D."/>
            <person name="Priyono X."/>
            <person name="Rigoreau M."/>
            <person name="Rouard M."/>
            <person name="Rozas J."/>
            <person name="Tranchant-Dubreuil C."/>
            <person name="VanBuren R."/>
            <person name="Zhang Q."/>
            <person name="Andrade A.C."/>
            <person name="Argout X."/>
            <person name="Bertrand B."/>
            <person name="de Kochko A."/>
            <person name="Graziosi G."/>
            <person name="Henry R.J."/>
            <person name="Jayarama X."/>
            <person name="Ming R."/>
            <person name="Nagai C."/>
            <person name="Rounsley S."/>
            <person name="Sankoff D."/>
            <person name="Giuliano G."/>
            <person name="Albert V.A."/>
            <person name="Wincker P."/>
            <person name="Lashermes P."/>
        </authorList>
    </citation>
    <scope>NUCLEOTIDE SEQUENCE [LARGE SCALE GENOMIC DNA]</scope>
    <source>
        <strain evidence="2">cv. DH200-94</strain>
    </source>
</reference>
<dbReference type="InParanoid" id="A0A068UKE6"/>
<dbReference type="Proteomes" id="UP000295252">
    <property type="component" value="Chromosome I"/>
</dbReference>
<sequence length="46" mass="5600">MKPSQQGIQKPIDEEMPRLWLHVKVEREVLLEYCDFRLFSCTTKEF</sequence>
<gene>
    <name evidence="1" type="ORF">GSCOC_T00028094001</name>
</gene>
<protein>
    <submittedName>
        <fullName evidence="1">Uncharacterized protein</fullName>
    </submittedName>
</protein>
<evidence type="ECO:0000313" key="2">
    <source>
        <dbReference type="Proteomes" id="UP000295252"/>
    </source>
</evidence>
<dbReference type="Gramene" id="CDP08951">
    <property type="protein sequence ID" value="CDP08951"/>
    <property type="gene ID" value="GSCOC_T00028094001"/>
</dbReference>